<dbReference type="PANTHER" id="PTHR33392">
    <property type="entry name" value="POLYISOPRENYL-TEICHOIC ACID--PEPTIDOGLYCAN TEICHOIC ACID TRANSFERASE TAGU"/>
    <property type="match status" value="1"/>
</dbReference>
<organism evidence="4 5">
    <name type="scientific">Gulosibacter macacae</name>
    <dbReference type="NCBI Taxonomy" id="2488791"/>
    <lineage>
        <taxon>Bacteria</taxon>
        <taxon>Bacillati</taxon>
        <taxon>Actinomycetota</taxon>
        <taxon>Actinomycetes</taxon>
        <taxon>Micrococcales</taxon>
        <taxon>Microbacteriaceae</taxon>
        <taxon>Gulosibacter</taxon>
    </lineage>
</organism>
<evidence type="ECO:0000256" key="1">
    <source>
        <dbReference type="ARBA" id="ARBA00006068"/>
    </source>
</evidence>
<feature type="domain" description="Cell envelope-related transcriptional attenuator" evidence="3">
    <location>
        <begin position="259"/>
        <end position="373"/>
    </location>
</feature>
<dbReference type="EMBL" id="RQVS01000007">
    <property type="protein sequence ID" value="RRJ86791.1"/>
    <property type="molecule type" value="Genomic_DNA"/>
</dbReference>
<keyword evidence="2" id="KW-1133">Transmembrane helix</keyword>
<feature type="transmembrane region" description="Helical" evidence="2">
    <location>
        <begin position="22"/>
        <end position="40"/>
    </location>
</feature>
<feature type="transmembrane region" description="Helical" evidence="2">
    <location>
        <begin position="52"/>
        <end position="70"/>
    </location>
</feature>
<dbReference type="RefSeq" id="WP_124971985.1">
    <property type="nucleotide sequence ID" value="NZ_RQVS01000007.1"/>
</dbReference>
<protein>
    <submittedName>
        <fullName evidence="4">LytR family transcriptional regulator</fullName>
    </submittedName>
</protein>
<dbReference type="InterPro" id="IPR004474">
    <property type="entry name" value="LytR_CpsA_psr"/>
</dbReference>
<name>A0A3P3VVH1_9MICO</name>
<evidence type="ECO:0000256" key="2">
    <source>
        <dbReference type="SAM" id="Phobius"/>
    </source>
</evidence>
<sequence>MTNSLPLRHPDKSQPELMTRRAWWLVASNVLIPGLGPLLAGNRRFGRLGLRIWFGVIFALIIMALMWFFLRGPLLFVFTTSLGLGILAALVLAYGIWMLVTMFETLRQTNLVRVDAFARGLIAVIAVVLAVIPVFVGGFGAAKIQQAQGAVAALFGGPNAGFKMPSDGRLNIMLLGGDRGADREGLRPDSISVMSFDVVTGNLVTIGLPRTLQGFGFSSGPMNDRYPEDYTSCEVDVCYLNSVYTEVTVYDYDIYPDAASQGSEKGIEATRDAVEWITGLDIHYYALVDMQGFATLIDAMGGVTIDVKERVAMGINDDGTNPGWTPPEHWIEPGVQVLNGDHALWYARSRYETTDYARMERQRELQDAVIAQLPGKLLTHTQAILDALDEVVETDLPEGEVGVFADLALKSRSRDDNVRLNIAPPEFDVDAGPIDYGHARDLIGQALKGEYVPPAE</sequence>
<keyword evidence="2" id="KW-0472">Membrane</keyword>
<feature type="transmembrane region" description="Helical" evidence="2">
    <location>
        <begin position="121"/>
        <end position="142"/>
    </location>
</feature>
<reference evidence="4 5" key="1">
    <citation type="submission" date="2018-11" db="EMBL/GenBank/DDBJ databases">
        <title>YIM 102482-1 draft genome.</title>
        <authorList>
            <person name="Li G."/>
            <person name="Jiang Y."/>
        </authorList>
    </citation>
    <scope>NUCLEOTIDE SEQUENCE [LARGE SCALE GENOMIC DNA]</scope>
    <source>
        <strain evidence="4 5">YIM 102482-1</strain>
    </source>
</reference>
<dbReference type="InterPro" id="IPR050922">
    <property type="entry name" value="LytR/CpsA/Psr_CW_biosynth"/>
</dbReference>
<keyword evidence="5" id="KW-1185">Reference proteome</keyword>
<evidence type="ECO:0000313" key="4">
    <source>
        <dbReference type="EMBL" id="RRJ86791.1"/>
    </source>
</evidence>
<accession>A0A3P3VVH1</accession>
<dbReference type="Gene3D" id="3.40.630.190">
    <property type="entry name" value="LCP protein"/>
    <property type="match status" value="1"/>
</dbReference>
<comment type="caution">
    <text evidence="4">The sequence shown here is derived from an EMBL/GenBank/DDBJ whole genome shotgun (WGS) entry which is preliminary data.</text>
</comment>
<comment type="similarity">
    <text evidence="1">Belongs to the LytR/CpsA/Psr (LCP) family.</text>
</comment>
<keyword evidence="2" id="KW-0812">Transmembrane</keyword>
<dbReference type="Proteomes" id="UP000274391">
    <property type="component" value="Unassembled WGS sequence"/>
</dbReference>
<dbReference type="NCBIfam" id="TIGR00350">
    <property type="entry name" value="lytR_cpsA_psr"/>
    <property type="match status" value="1"/>
</dbReference>
<dbReference type="AlphaFoldDB" id="A0A3P3VVH1"/>
<dbReference type="Pfam" id="PF03816">
    <property type="entry name" value="LytR_cpsA_psr"/>
    <property type="match status" value="1"/>
</dbReference>
<dbReference type="PANTHER" id="PTHR33392:SF6">
    <property type="entry name" value="POLYISOPRENYL-TEICHOIC ACID--PEPTIDOGLYCAN TEICHOIC ACID TRANSFERASE TAGU"/>
    <property type="match status" value="1"/>
</dbReference>
<dbReference type="OrthoDB" id="3573673at2"/>
<proteinExistence type="inferred from homology"/>
<evidence type="ECO:0000313" key="5">
    <source>
        <dbReference type="Proteomes" id="UP000274391"/>
    </source>
</evidence>
<evidence type="ECO:0000259" key="3">
    <source>
        <dbReference type="Pfam" id="PF03816"/>
    </source>
</evidence>
<gene>
    <name evidence="4" type="ORF">EG850_07150</name>
</gene>
<feature type="transmembrane region" description="Helical" evidence="2">
    <location>
        <begin position="76"/>
        <end position="100"/>
    </location>
</feature>